<sequence length="428" mass="47776">MGAIQSIVQYKIPDLYWQWGILIFLILLMTTYGGFSFWFYQKYSMFTETPNSIATLLSVRRNALGSIQPASFVSVTANLATGGLVPWSSINEKYQALHNWRPLTVRLVGYLGGSNGLENGVFDMNFGVRSALNLGTRCFLFDIDYLEVAPCRPLLLYRDKTAYKRSLNSGSILDGMTALSNNAFTNNRDPILIILYLHRIPPGNKQQERFFLNLAKSLNPLADNQNHLGETSLGNFRNCGKEDTLFITPITTYANKFIVCVNYDTSQLKATTNPADNLHYWNHARIYQDPQGIDKTLGSVTPSVATGRSAHIKVASTDQILNIAEAAQATYAVSCSSVFTISLAPPEYDYTNAKMETLLNKLGVQCVPLDVLSLGINPNYAAAKDEILRNKPTPTRVELSTDNSTSKKDPLSYWYYAPWSFKNIANYV</sequence>
<evidence type="ECO:0008006" key="3">
    <source>
        <dbReference type="Google" id="ProtNLM"/>
    </source>
</evidence>
<accession>A0A6C0K7B8</accession>
<keyword evidence="1" id="KW-0472">Membrane</keyword>
<proteinExistence type="predicted"/>
<evidence type="ECO:0000313" key="2">
    <source>
        <dbReference type="EMBL" id="QHU13942.1"/>
    </source>
</evidence>
<name>A0A6C0K7B8_9ZZZZ</name>
<evidence type="ECO:0000256" key="1">
    <source>
        <dbReference type="SAM" id="Phobius"/>
    </source>
</evidence>
<keyword evidence="1" id="KW-0812">Transmembrane</keyword>
<keyword evidence="1" id="KW-1133">Transmembrane helix</keyword>
<dbReference type="AlphaFoldDB" id="A0A6C0K7B8"/>
<organism evidence="2">
    <name type="scientific">viral metagenome</name>
    <dbReference type="NCBI Taxonomy" id="1070528"/>
    <lineage>
        <taxon>unclassified sequences</taxon>
        <taxon>metagenomes</taxon>
        <taxon>organismal metagenomes</taxon>
    </lineage>
</organism>
<feature type="transmembrane region" description="Helical" evidence="1">
    <location>
        <begin position="16"/>
        <end position="40"/>
    </location>
</feature>
<dbReference type="EMBL" id="MN740828">
    <property type="protein sequence ID" value="QHU13942.1"/>
    <property type="molecule type" value="Genomic_DNA"/>
</dbReference>
<protein>
    <recommendedName>
        <fullName evidence="3">PI-PLC Y-box domain-containing protein</fullName>
    </recommendedName>
</protein>
<reference evidence="2" key="1">
    <citation type="journal article" date="2020" name="Nature">
        <title>Giant virus diversity and host interactions through global metagenomics.</title>
        <authorList>
            <person name="Schulz F."/>
            <person name="Roux S."/>
            <person name="Paez-Espino D."/>
            <person name="Jungbluth S."/>
            <person name="Walsh D.A."/>
            <person name="Denef V.J."/>
            <person name="McMahon K.D."/>
            <person name="Konstantinidis K.T."/>
            <person name="Eloe-Fadrosh E.A."/>
            <person name="Kyrpides N.C."/>
            <person name="Woyke T."/>
        </authorList>
    </citation>
    <scope>NUCLEOTIDE SEQUENCE</scope>
    <source>
        <strain evidence="2">GVMAG-S-1101182-85</strain>
    </source>
</reference>